<dbReference type="InterPro" id="IPR036259">
    <property type="entry name" value="MFS_trans_sf"/>
</dbReference>
<dbReference type="InterPro" id="IPR011701">
    <property type="entry name" value="MFS"/>
</dbReference>
<feature type="transmembrane region" description="Helical" evidence="3">
    <location>
        <begin position="574"/>
        <end position="598"/>
    </location>
</feature>
<feature type="transmembrane region" description="Helical" evidence="3">
    <location>
        <begin position="283"/>
        <end position="303"/>
    </location>
</feature>
<comment type="subcellular location">
    <subcellularLocation>
        <location evidence="1">Membrane</location>
        <topology evidence="1">Multi-pass membrane protein</topology>
    </subcellularLocation>
</comment>
<evidence type="ECO:0000313" key="6">
    <source>
        <dbReference type="Proteomes" id="UP000191408"/>
    </source>
</evidence>
<feature type="transmembrane region" description="Helical" evidence="3">
    <location>
        <begin position="639"/>
        <end position="662"/>
    </location>
</feature>
<dbReference type="Proteomes" id="UP000191408">
    <property type="component" value="Unassembled WGS sequence"/>
</dbReference>
<dbReference type="PROSITE" id="PS50850">
    <property type="entry name" value="MFS"/>
    <property type="match status" value="1"/>
</dbReference>
<accession>A0A1V6NK97</accession>
<feature type="transmembrane region" description="Helical" evidence="3">
    <location>
        <begin position="610"/>
        <end position="633"/>
    </location>
</feature>
<gene>
    <name evidence="5" type="ORF">PENPOL_c007G02193</name>
</gene>
<feature type="transmembrane region" description="Helical" evidence="3">
    <location>
        <begin position="548"/>
        <end position="568"/>
    </location>
</feature>
<dbReference type="PANTHER" id="PTHR11360:SF280">
    <property type="entry name" value="MONOCARBOXYLATE TRANSPORTER, PUTATIVE (AFU_ORTHOLOGUE AFUA_1G05170)-RELATED"/>
    <property type="match status" value="1"/>
</dbReference>
<dbReference type="InterPro" id="IPR050327">
    <property type="entry name" value="Proton-linked_MCT"/>
</dbReference>
<dbReference type="PANTHER" id="PTHR11360">
    <property type="entry name" value="MONOCARBOXYLATE TRANSPORTER"/>
    <property type="match status" value="1"/>
</dbReference>
<evidence type="ECO:0000256" key="1">
    <source>
        <dbReference type="ARBA" id="ARBA00004141"/>
    </source>
</evidence>
<proteinExistence type="inferred from homology"/>
<evidence type="ECO:0000256" key="2">
    <source>
        <dbReference type="ARBA" id="ARBA00006727"/>
    </source>
</evidence>
<protein>
    <recommendedName>
        <fullName evidence="4">Major facilitator superfamily (MFS) profile domain-containing protein</fullName>
    </recommendedName>
</protein>
<dbReference type="Pfam" id="PF07690">
    <property type="entry name" value="MFS_1"/>
    <property type="match status" value="1"/>
</dbReference>
<dbReference type="EMBL" id="MDYM01000007">
    <property type="protein sequence ID" value="OQD64866.1"/>
    <property type="molecule type" value="Genomic_DNA"/>
</dbReference>
<feature type="domain" description="Major facilitator superfamily (MFS) profile" evidence="4">
    <location>
        <begin position="281"/>
        <end position="672"/>
    </location>
</feature>
<comment type="similarity">
    <text evidence="2">Belongs to the major facilitator superfamily. Monocarboxylate porter (TC 2.A.1.13) family.</text>
</comment>
<dbReference type="GO" id="GO:0016020">
    <property type="term" value="C:membrane"/>
    <property type="evidence" value="ECO:0007669"/>
    <property type="project" value="UniProtKB-SubCell"/>
</dbReference>
<reference evidence="6" key="1">
    <citation type="journal article" date="2017" name="Nat. Microbiol.">
        <title>Global analysis of biosynthetic gene clusters reveals vast potential of secondary metabolite production in Penicillium species.</title>
        <authorList>
            <person name="Nielsen J.C."/>
            <person name="Grijseels S."/>
            <person name="Prigent S."/>
            <person name="Ji B."/>
            <person name="Dainat J."/>
            <person name="Nielsen K.F."/>
            <person name="Frisvad J.C."/>
            <person name="Workman M."/>
            <person name="Nielsen J."/>
        </authorList>
    </citation>
    <scope>NUCLEOTIDE SEQUENCE [LARGE SCALE GENOMIC DNA]</scope>
    <source>
        <strain evidence="6">IBT 4502</strain>
    </source>
</reference>
<dbReference type="CDD" id="cd17352">
    <property type="entry name" value="MFS_MCT_SLC16"/>
    <property type="match status" value="1"/>
</dbReference>
<dbReference type="InterPro" id="IPR020846">
    <property type="entry name" value="MFS_dom"/>
</dbReference>
<organism evidence="5 6">
    <name type="scientific">Penicillium polonicum</name>
    <dbReference type="NCBI Taxonomy" id="60169"/>
    <lineage>
        <taxon>Eukaryota</taxon>
        <taxon>Fungi</taxon>
        <taxon>Dikarya</taxon>
        <taxon>Ascomycota</taxon>
        <taxon>Pezizomycotina</taxon>
        <taxon>Eurotiomycetes</taxon>
        <taxon>Eurotiomycetidae</taxon>
        <taxon>Eurotiales</taxon>
        <taxon>Aspergillaceae</taxon>
        <taxon>Penicillium</taxon>
    </lineage>
</organism>
<dbReference type="SUPFAM" id="SSF103473">
    <property type="entry name" value="MFS general substrate transporter"/>
    <property type="match status" value="1"/>
</dbReference>
<keyword evidence="3" id="KW-1133">Transmembrane helix</keyword>
<dbReference type="GO" id="GO:0022857">
    <property type="term" value="F:transmembrane transporter activity"/>
    <property type="evidence" value="ECO:0007669"/>
    <property type="project" value="InterPro"/>
</dbReference>
<dbReference type="OrthoDB" id="6509908at2759"/>
<feature type="transmembrane region" description="Helical" evidence="3">
    <location>
        <begin position="352"/>
        <end position="371"/>
    </location>
</feature>
<evidence type="ECO:0000259" key="4">
    <source>
        <dbReference type="PROSITE" id="PS50850"/>
    </source>
</evidence>
<keyword evidence="3" id="KW-0812">Transmembrane</keyword>
<dbReference type="AlphaFoldDB" id="A0A1V6NK97"/>
<name>A0A1V6NK97_PENPO</name>
<feature type="transmembrane region" description="Helical" evidence="3">
    <location>
        <begin position="377"/>
        <end position="398"/>
    </location>
</feature>
<evidence type="ECO:0000313" key="5">
    <source>
        <dbReference type="EMBL" id="OQD64866.1"/>
    </source>
</evidence>
<feature type="transmembrane region" description="Helical" evidence="3">
    <location>
        <begin position="410"/>
        <end position="429"/>
    </location>
</feature>
<dbReference type="Gene3D" id="1.20.1250.20">
    <property type="entry name" value="MFS general substrate transporter like domains"/>
    <property type="match status" value="2"/>
</dbReference>
<keyword evidence="3" id="KW-0472">Membrane</keyword>
<comment type="caution">
    <text evidence="5">The sequence shown here is derived from an EMBL/GenBank/DDBJ whole genome shotgun (WGS) entry which is preliminary data.</text>
</comment>
<feature type="transmembrane region" description="Helical" evidence="3">
    <location>
        <begin position="323"/>
        <end position="345"/>
    </location>
</feature>
<evidence type="ECO:0000256" key="3">
    <source>
        <dbReference type="SAM" id="Phobius"/>
    </source>
</evidence>
<feature type="transmembrane region" description="Helical" evidence="3">
    <location>
        <begin position="482"/>
        <end position="505"/>
    </location>
</feature>
<sequence>MAFPRSWLPSRLNEGDEVSLDKPTLSRWVIGKPVNTHSYQSDERRFSSYVCAQFECHNTTNGQEGFIRIYVQVPHIGYEHADKDTLAGDATEFTPPELNAYKFLTPNHSKNTPALLAYKMDTQPTEGPVPRGHVTWIVWEKVPGKCLGDPESAFAYWDMPSDERKRVREAFLQGFPKITKMGYFPDKPSPSSLIWDKNTGRLYFVGFRDSMPFKVNERSGKPLEAWLPDFDLAKPPQKNFKWRKDYKEQKILDSSAQENANSNISHSTDKEPELTFDTGLQTWLQVLGSFFLFFNSWGIINTWGAYQTYYERELLAGTSSSTIAWIGSLQSFLLMMVGVITGPLFDAGYFRSLIIFAAFLLPFGLMMTSLATKYWQLILSQGICVGLAAGCLFVPSVAILPQYFRRKRGLANGLAASGSSIGGVIYPIMFDQLQKKVGVAWATRALGFVCFGTICISISIMRSRFQPKEKRKLYQLSALKEPAFTVFAIAMFMGFLGFYNFLFYVQSYAIETGIVDANLGFYLLSMLNAASTFGRIAPNFLADHVGPLNMLTPAVTITATLAFVWIGVHTVPGIIILAVFYGFFSGGFVSLPPVVMASMTPDVRDLGTRLGMVFAITSIGLLIGTPIGGAILADTNQFLGVQLFTACCLTTSAVLMTCVRFLRSGLKFHVKA</sequence>
<keyword evidence="6" id="KW-1185">Reference proteome</keyword>
<feature type="transmembrane region" description="Helical" evidence="3">
    <location>
        <begin position="441"/>
        <end position="461"/>
    </location>
</feature>